<evidence type="ECO:0000256" key="10">
    <source>
        <dbReference type="ARBA" id="ARBA00023125"/>
    </source>
</evidence>
<evidence type="ECO:0000313" key="19">
    <source>
        <dbReference type="EMBL" id="MBF1384623.1"/>
    </source>
</evidence>
<feature type="signal peptide" evidence="15">
    <location>
        <begin position="1"/>
        <end position="20"/>
    </location>
</feature>
<evidence type="ECO:0000256" key="12">
    <source>
        <dbReference type="PROSITE-ProRule" id="PRU00169"/>
    </source>
</evidence>
<proteinExistence type="predicted"/>
<comment type="caution">
    <text evidence="19">The sequence shown here is derived from an EMBL/GenBank/DDBJ whole genome shotgun (WGS) entry which is preliminary data.</text>
</comment>
<protein>
    <recommendedName>
        <fullName evidence="2">histidine kinase</fullName>
        <ecNumber evidence="2">2.7.13.3</ecNumber>
    </recommendedName>
</protein>
<keyword evidence="8" id="KW-0902">Two-component regulatory system</keyword>
<dbReference type="PROSITE" id="PS51257">
    <property type="entry name" value="PROKAR_LIPOPROTEIN"/>
    <property type="match status" value="1"/>
</dbReference>
<dbReference type="PRINTS" id="PR00344">
    <property type="entry name" value="BCTRLSENSOR"/>
</dbReference>
<evidence type="ECO:0000256" key="4">
    <source>
        <dbReference type="ARBA" id="ARBA00022679"/>
    </source>
</evidence>
<dbReference type="CDD" id="cd00075">
    <property type="entry name" value="HATPase"/>
    <property type="match status" value="1"/>
</dbReference>
<dbReference type="PANTHER" id="PTHR43547:SF2">
    <property type="entry name" value="HYBRID SIGNAL TRANSDUCTION HISTIDINE KINASE C"/>
    <property type="match status" value="1"/>
</dbReference>
<dbReference type="InterPro" id="IPR001789">
    <property type="entry name" value="Sig_transdc_resp-reg_receiver"/>
</dbReference>
<evidence type="ECO:0000259" key="16">
    <source>
        <dbReference type="PROSITE" id="PS01124"/>
    </source>
</evidence>
<dbReference type="Gene3D" id="1.10.10.60">
    <property type="entry name" value="Homeodomain-like"/>
    <property type="match status" value="1"/>
</dbReference>
<feature type="chain" id="PRO_5037955547" description="histidine kinase" evidence="15">
    <location>
        <begin position="21"/>
        <end position="885"/>
    </location>
</feature>
<evidence type="ECO:0000256" key="7">
    <source>
        <dbReference type="ARBA" id="ARBA00022840"/>
    </source>
</evidence>
<feature type="transmembrane region" description="Helical" evidence="14">
    <location>
        <begin position="338"/>
        <end position="358"/>
    </location>
</feature>
<dbReference type="InterPro" id="IPR005467">
    <property type="entry name" value="His_kinase_dom"/>
</dbReference>
<dbReference type="CDD" id="cd06308">
    <property type="entry name" value="PBP1_sensor_kinase-like"/>
    <property type="match status" value="1"/>
</dbReference>
<comment type="catalytic activity">
    <reaction evidence="1">
        <text>ATP + protein L-histidine = ADP + protein N-phospho-L-histidine.</text>
        <dbReference type="EC" id="2.7.13.3"/>
    </reaction>
</comment>
<dbReference type="Proteomes" id="UP000771736">
    <property type="component" value="Unassembled WGS sequence"/>
</dbReference>
<dbReference type="SMART" id="SM00388">
    <property type="entry name" value="HisKA"/>
    <property type="match status" value="1"/>
</dbReference>
<dbReference type="InterPro" id="IPR011006">
    <property type="entry name" value="CheY-like_superfamily"/>
</dbReference>
<evidence type="ECO:0000259" key="18">
    <source>
        <dbReference type="PROSITE" id="PS50110"/>
    </source>
</evidence>
<keyword evidence="9" id="KW-0805">Transcription regulation</keyword>
<keyword evidence="3 12" id="KW-0597">Phosphoprotein</keyword>
<name>A0A930MZY8_9BACT</name>
<dbReference type="SMART" id="SM00387">
    <property type="entry name" value="HATPase_c"/>
    <property type="match status" value="1"/>
</dbReference>
<dbReference type="PROSITE" id="PS01124">
    <property type="entry name" value="HTH_ARAC_FAMILY_2"/>
    <property type="match status" value="1"/>
</dbReference>
<keyword evidence="14" id="KW-0812">Transmembrane</keyword>
<dbReference type="EC" id="2.7.13.3" evidence="2"/>
<feature type="domain" description="Histidine kinase" evidence="17">
    <location>
        <begin position="381"/>
        <end position="595"/>
    </location>
</feature>
<keyword evidence="6" id="KW-0418">Kinase</keyword>
<keyword evidence="4" id="KW-0808">Transferase</keyword>
<dbReference type="SUPFAM" id="SSF55874">
    <property type="entry name" value="ATPase domain of HSP90 chaperone/DNA topoisomerase II/histidine kinase"/>
    <property type="match status" value="1"/>
</dbReference>
<evidence type="ECO:0000256" key="5">
    <source>
        <dbReference type="ARBA" id="ARBA00022741"/>
    </source>
</evidence>
<dbReference type="GO" id="GO:0005524">
    <property type="term" value="F:ATP binding"/>
    <property type="evidence" value="ECO:0007669"/>
    <property type="project" value="UniProtKB-KW"/>
</dbReference>
<dbReference type="InterPro" id="IPR003661">
    <property type="entry name" value="HisK_dim/P_dom"/>
</dbReference>
<dbReference type="InterPro" id="IPR018060">
    <property type="entry name" value="HTH_AraC"/>
</dbReference>
<dbReference type="GO" id="GO:0003700">
    <property type="term" value="F:DNA-binding transcription factor activity"/>
    <property type="evidence" value="ECO:0007669"/>
    <property type="project" value="InterPro"/>
</dbReference>
<dbReference type="PROSITE" id="PS50110">
    <property type="entry name" value="RESPONSE_REGULATORY"/>
    <property type="match status" value="1"/>
</dbReference>
<dbReference type="GO" id="GO:0043565">
    <property type="term" value="F:sequence-specific DNA binding"/>
    <property type="evidence" value="ECO:0007669"/>
    <property type="project" value="InterPro"/>
</dbReference>
<evidence type="ECO:0000256" key="9">
    <source>
        <dbReference type="ARBA" id="ARBA00023015"/>
    </source>
</evidence>
<dbReference type="SUPFAM" id="SSF46689">
    <property type="entry name" value="Homeodomain-like"/>
    <property type="match status" value="1"/>
</dbReference>
<dbReference type="Pfam" id="PF02518">
    <property type="entry name" value="HATPase_c"/>
    <property type="match status" value="1"/>
</dbReference>
<dbReference type="AlphaFoldDB" id="A0A930MZY8"/>
<dbReference type="SUPFAM" id="SSF53822">
    <property type="entry name" value="Periplasmic binding protein-like I"/>
    <property type="match status" value="1"/>
</dbReference>
<dbReference type="SUPFAM" id="SSF52172">
    <property type="entry name" value="CheY-like"/>
    <property type="match status" value="1"/>
</dbReference>
<dbReference type="InterPro" id="IPR036890">
    <property type="entry name" value="HATPase_C_sf"/>
</dbReference>
<keyword evidence="15" id="KW-0732">Signal</keyword>
<dbReference type="Gene3D" id="3.40.50.2300">
    <property type="match status" value="3"/>
</dbReference>
<evidence type="ECO:0000256" key="6">
    <source>
        <dbReference type="ARBA" id="ARBA00022777"/>
    </source>
</evidence>
<evidence type="ECO:0000256" key="8">
    <source>
        <dbReference type="ARBA" id="ARBA00023012"/>
    </source>
</evidence>
<evidence type="ECO:0000256" key="11">
    <source>
        <dbReference type="ARBA" id="ARBA00023163"/>
    </source>
</evidence>
<dbReference type="InterPro" id="IPR025997">
    <property type="entry name" value="SBP_2_dom"/>
</dbReference>
<feature type="coiled-coil region" evidence="13">
    <location>
        <begin position="305"/>
        <end position="332"/>
    </location>
</feature>
<keyword evidence="13" id="KW-0175">Coiled coil</keyword>
<dbReference type="InterPro" id="IPR004358">
    <property type="entry name" value="Sig_transdc_His_kin-like_C"/>
</dbReference>
<sequence length="885" mass="99696">MKKYKQTYMLFCFVALILLSGCTKTTKKYVIGISQCSEDIWRSKLKDELLMGTYDHKDVELLFASAKDNDKLQTEQIENFIQRGVDLLIISPNQVHSITPVIDKAYDKGIPIILFDRKTDSQKYTAFIGADNEELGKAIGEYVGKTLKGKANVIEIKGLNNSSPAIDRHNGFVKALSEYPNIELKRTLSGDWTEQSGYESMKKAISDAKDCNLVWAQNDRMARGAQRALNENGVRNVLFVGTDALPSKGGGIEAVHNGKLLASYIYPTRGDMVMQLAVDILKKQPFQRDNYLKGALVTKDNAKVLLLQEEEMMKQRNRLSNLNSKVDTYLAQYNHQKIYMLLCSIIIVLLIGLIVYIYRTIIIRREIEEETTNAKLQFFTNISHELRTPLTLIADPIEHIVNDENLTKQQRSMLQIVEKNVSILMRLVNEILDFRKIQNKKMELTLSEFDLTDYLRQWSNIFEPVAKKRRIKIDLNMPTSIFLCADIYKVERICYNLLSNALKYTNDGGSITITAKCVDETAVEISIKDTGKGIAKEDIKHIFDRFYQVRNGNKGGTGIGLAIVKAFAELQGGSAKVESEVGKGCNFIITLPKRVAGDNLQSVDEAYKVAEFRDESSVVTDVSAENKVSKITSYQKEDKPSVLIIDDNADIRAYTTVLLGSEYDVIEASDGKEGLKRAIQEVPDVIVCDVMMPGMDGLECCKRLKEDSLTCHIPVVLLTAKTLDEHREEGYTYGADAYLTKPFNGNVLKARIKNLIANRKLMKIAFGNDVQQEPIEDVAQNAESKFVEKFRTIIQTNLSNSDLNVEAISSELGISRAQLYRKIKSITGVSPNDIIRKARLKRAERLLETTDKSVSEVAYEVGFSSPSYFTKCYREFFGCTPNGKK</sequence>
<dbReference type="RefSeq" id="WP_273160154.1">
    <property type="nucleotide sequence ID" value="NZ_JABZSJ010000036.1"/>
</dbReference>
<dbReference type="PROSITE" id="PS00041">
    <property type="entry name" value="HTH_ARAC_FAMILY_1"/>
    <property type="match status" value="1"/>
</dbReference>
<dbReference type="SUPFAM" id="SSF47384">
    <property type="entry name" value="Homodimeric domain of signal transducing histidine kinase"/>
    <property type="match status" value="1"/>
</dbReference>
<keyword evidence="14" id="KW-0472">Membrane</keyword>
<evidence type="ECO:0000256" key="1">
    <source>
        <dbReference type="ARBA" id="ARBA00000085"/>
    </source>
</evidence>
<dbReference type="SMART" id="SM00448">
    <property type="entry name" value="REC"/>
    <property type="match status" value="1"/>
</dbReference>
<evidence type="ECO:0000256" key="14">
    <source>
        <dbReference type="SAM" id="Phobius"/>
    </source>
</evidence>
<dbReference type="Gene3D" id="1.10.287.130">
    <property type="match status" value="1"/>
</dbReference>
<dbReference type="GO" id="GO:0000155">
    <property type="term" value="F:phosphorelay sensor kinase activity"/>
    <property type="evidence" value="ECO:0007669"/>
    <property type="project" value="InterPro"/>
</dbReference>
<dbReference type="Pfam" id="PF13407">
    <property type="entry name" value="Peripla_BP_4"/>
    <property type="match status" value="1"/>
</dbReference>
<keyword evidence="14" id="KW-1133">Transmembrane helix</keyword>
<dbReference type="PROSITE" id="PS50109">
    <property type="entry name" value="HIS_KIN"/>
    <property type="match status" value="1"/>
</dbReference>
<evidence type="ECO:0000256" key="15">
    <source>
        <dbReference type="SAM" id="SignalP"/>
    </source>
</evidence>
<dbReference type="CDD" id="cd00082">
    <property type="entry name" value="HisKA"/>
    <property type="match status" value="1"/>
</dbReference>
<evidence type="ECO:0000256" key="3">
    <source>
        <dbReference type="ARBA" id="ARBA00022553"/>
    </source>
</evidence>
<dbReference type="Pfam" id="PF00072">
    <property type="entry name" value="Response_reg"/>
    <property type="match status" value="1"/>
</dbReference>
<evidence type="ECO:0000256" key="13">
    <source>
        <dbReference type="SAM" id="Coils"/>
    </source>
</evidence>
<dbReference type="PANTHER" id="PTHR43547">
    <property type="entry name" value="TWO-COMPONENT HISTIDINE KINASE"/>
    <property type="match status" value="1"/>
</dbReference>
<evidence type="ECO:0000259" key="17">
    <source>
        <dbReference type="PROSITE" id="PS50109"/>
    </source>
</evidence>
<accession>A0A930MZY8</accession>
<gene>
    <name evidence="19" type="ORF">HXN26_07225</name>
</gene>
<dbReference type="InterPro" id="IPR036097">
    <property type="entry name" value="HisK_dim/P_sf"/>
</dbReference>
<dbReference type="Pfam" id="PF00512">
    <property type="entry name" value="HisKA"/>
    <property type="match status" value="1"/>
</dbReference>
<dbReference type="InterPro" id="IPR028082">
    <property type="entry name" value="Peripla_BP_I"/>
</dbReference>
<dbReference type="FunFam" id="1.10.287.130:FF:000045">
    <property type="entry name" value="Two-component system sensor histidine kinase/response regulator"/>
    <property type="match status" value="1"/>
</dbReference>
<evidence type="ECO:0000256" key="2">
    <source>
        <dbReference type="ARBA" id="ARBA00012438"/>
    </source>
</evidence>
<dbReference type="InterPro" id="IPR003594">
    <property type="entry name" value="HATPase_dom"/>
</dbReference>
<reference evidence="19" key="1">
    <citation type="submission" date="2020-04" db="EMBL/GenBank/DDBJ databases">
        <title>Deep metagenomics examines the oral microbiome during advanced dental caries in children, revealing novel taxa and co-occurrences with host molecules.</title>
        <authorList>
            <person name="Baker J.L."/>
            <person name="Morton J.T."/>
            <person name="Dinis M."/>
            <person name="Alvarez R."/>
            <person name="Tran N.C."/>
            <person name="Knight R."/>
            <person name="Edlund A."/>
        </authorList>
    </citation>
    <scope>NUCLEOTIDE SEQUENCE</scope>
    <source>
        <strain evidence="19">JCVI_44_bin.5</strain>
    </source>
</reference>
<evidence type="ECO:0000313" key="20">
    <source>
        <dbReference type="Proteomes" id="UP000771736"/>
    </source>
</evidence>
<dbReference type="InterPro" id="IPR018062">
    <property type="entry name" value="HTH_AraC-typ_CS"/>
</dbReference>
<feature type="modified residue" description="4-aspartylphosphate" evidence="12">
    <location>
        <position position="689"/>
    </location>
</feature>
<keyword evidence="5" id="KW-0547">Nucleotide-binding</keyword>
<dbReference type="EMBL" id="JABZSJ010000036">
    <property type="protein sequence ID" value="MBF1384623.1"/>
    <property type="molecule type" value="Genomic_DNA"/>
</dbReference>
<dbReference type="InterPro" id="IPR009057">
    <property type="entry name" value="Homeodomain-like_sf"/>
</dbReference>
<keyword evidence="10" id="KW-0238">DNA-binding</keyword>
<keyword evidence="11" id="KW-0804">Transcription</keyword>
<keyword evidence="7" id="KW-0067">ATP-binding</keyword>
<feature type="domain" description="Response regulatory" evidence="18">
    <location>
        <begin position="641"/>
        <end position="756"/>
    </location>
</feature>
<dbReference type="SMART" id="SM00342">
    <property type="entry name" value="HTH_ARAC"/>
    <property type="match status" value="1"/>
</dbReference>
<dbReference type="Pfam" id="PF12833">
    <property type="entry name" value="HTH_18"/>
    <property type="match status" value="1"/>
</dbReference>
<dbReference type="FunFam" id="3.30.565.10:FF:000037">
    <property type="entry name" value="Hybrid sensor histidine kinase/response regulator"/>
    <property type="match status" value="1"/>
</dbReference>
<feature type="domain" description="HTH araC/xylS-type" evidence="16">
    <location>
        <begin position="788"/>
        <end position="885"/>
    </location>
</feature>
<dbReference type="Gene3D" id="3.30.565.10">
    <property type="entry name" value="Histidine kinase-like ATPase, C-terminal domain"/>
    <property type="match status" value="1"/>
</dbReference>
<organism evidence="19 20">
    <name type="scientific">Prevotella aurantiaca</name>
    <dbReference type="NCBI Taxonomy" id="596085"/>
    <lineage>
        <taxon>Bacteria</taxon>
        <taxon>Pseudomonadati</taxon>
        <taxon>Bacteroidota</taxon>
        <taxon>Bacteroidia</taxon>
        <taxon>Bacteroidales</taxon>
        <taxon>Prevotellaceae</taxon>
        <taxon>Prevotella</taxon>
    </lineage>
</organism>